<dbReference type="GO" id="GO:0000145">
    <property type="term" value="C:exocyst"/>
    <property type="evidence" value="ECO:0007669"/>
    <property type="project" value="InterPro"/>
</dbReference>
<evidence type="ECO:0000256" key="5">
    <source>
        <dbReference type="ARBA" id="ARBA00022483"/>
    </source>
</evidence>
<dbReference type="Gene3D" id="1.20.58.1220">
    <property type="entry name" value="Exo84p, C-terminal helical domain"/>
    <property type="match status" value="1"/>
</dbReference>
<dbReference type="InterPro" id="IPR011993">
    <property type="entry name" value="PH-like_dom_sf"/>
</dbReference>
<dbReference type="GO" id="GO:0015031">
    <property type="term" value="P:protein transport"/>
    <property type="evidence" value="ECO:0007669"/>
    <property type="project" value="UniProtKB-KW"/>
</dbReference>
<comment type="similarity">
    <text evidence="2">Belongs to the EXO84 family.</text>
</comment>
<dbReference type="Proteomes" id="UP000094565">
    <property type="component" value="Chromosome 2"/>
</dbReference>
<keyword evidence="6" id="KW-0653">Protein transport</keyword>
<accession>A0A1B2JBA5</accession>
<dbReference type="Gene3D" id="1.20.58.1210">
    <property type="entry name" value="Exo84p, N-terminal helical domain"/>
    <property type="match status" value="1"/>
</dbReference>
<gene>
    <name evidence="9" type="primary">EXO84</name>
    <name evidence="9" type="ORF">ATY40_BA7503242</name>
</gene>
<dbReference type="AlphaFoldDB" id="A0A1B2JBA5"/>
<dbReference type="PANTHER" id="PTHR21426:SF12">
    <property type="entry name" value="EXOCYST COMPLEX COMPONENT 8"/>
    <property type="match status" value="1"/>
</dbReference>
<dbReference type="SUPFAM" id="SSF74788">
    <property type="entry name" value="Cullin repeat-like"/>
    <property type="match status" value="1"/>
</dbReference>
<evidence type="ECO:0000256" key="3">
    <source>
        <dbReference type="ARBA" id="ARBA00021269"/>
    </source>
</evidence>
<dbReference type="Pfam" id="PF25345">
    <property type="entry name" value="PH_EXO84"/>
    <property type="match status" value="1"/>
</dbReference>
<evidence type="ECO:0000256" key="1">
    <source>
        <dbReference type="ARBA" id="ARBA00004398"/>
    </source>
</evidence>
<protein>
    <recommendedName>
        <fullName evidence="3">Exocyst complex component EXO84</fullName>
    </recommendedName>
</protein>
<dbReference type="Pfam" id="PF16528">
    <property type="entry name" value="Exo84_C"/>
    <property type="match status" value="1"/>
</dbReference>
<evidence type="ECO:0000256" key="2">
    <source>
        <dbReference type="ARBA" id="ARBA00007210"/>
    </source>
</evidence>
<evidence type="ECO:0000256" key="6">
    <source>
        <dbReference type="ARBA" id="ARBA00022927"/>
    </source>
</evidence>
<feature type="domain" description="Exocyst component Exo84 C-terminal" evidence="8">
    <location>
        <begin position="541"/>
        <end position="750"/>
    </location>
</feature>
<comment type="subcellular location">
    <subcellularLocation>
        <location evidence="1">Cytoplasmic vesicle</location>
        <location evidence="1">Secretory vesicle</location>
    </subcellularLocation>
</comment>
<dbReference type="EMBL" id="CP014585">
    <property type="protein sequence ID" value="ANZ75316.1"/>
    <property type="molecule type" value="Genomic_DNA"/>
</dbReference>
<sequence length="760" mass="86535">MFGLVDGGYARYRRTAVGARQQSLFNKLNTMGGDYSLRKSRAPKGDWKQYDSDADASVPYHKGQDQGVSNELRKISTNASTRVQRRLSIKLNSTPMTTFTPHNAPNLPGNMHDLWNNGGAAVGGTNDNLLTVPLTTKPRRRGLSNLSTRSFDFDADPKAPQTLPNLLAQSEFDCVEYVRKELANADAQKIDEFANNLLHLQKKAEADFKISVAKSEHEIVQIKDDILETKHQLKDLGSSINELYLISGQLQSIALKKLHEEESSIQQSTQHNSSPTKNFSRTISVLNRKRDRSSILMVEKLWQVQMNELFKQIEGIQKFLSFNPGRHIIAESSRWFELNSATMKPLQPAHLFILNDHVLIATRKKLKTKINETGNQGGNKSLKQLIATQCWPIRDLSVKKLELKKFTDTKTFTIALEYKKMSFIYQTDRQEPLDLIVGSFRRTKDDLSDFIEQQRQNTESLRNSMSRLSISEDSIRRHSSKLHDLSHKVHSRNRSMEHGSQDKIKLSSSMGNMGQDELDFKTEGLLPSPGHSKAIIEKLTSLEDTLDEVDIHLVHQQFPDAVDSLKQLSSQLNSILPTINLNDKLSEGTVLFDLLKVKLTMRQESIIKSLNFELNRPSISDEKVYQIVQLLASLDLEKIARDSLFESKANLIEKLNRSVVFEGDIPSYVSQLTIIRFQTLKATCQLYRRCFPNKEMNCYLIEFVTNQINQHADILKRQLKGVNEKSSSYIDCLEITKSQSDELKQIGVNVDFLMEDIYAF</sequence>
<evidence type="ECO:0000256" key="4">
    <source>
        <dbReference type="ARBA" id="ARBA00022448"/>
    </source>
</evidence>
<dbReference type="GO" id="GO:0006887">
    <property type="term" value="P:exocytosis"/>
    <property type="evidence" value="ECO:0007669"/>
    <property type="project" value="UniProtKB-KW"/>
</dbReference>
<keyword evidence="10" id="KW-1185">Reference proteome</keyword>
<evidence type="ECO:0000313" key="9">
    <source>
        <dbReference type="EMBL" id="ANZ75316.1"/>
    </source>
</evidence>
<dbReference type="Gene3D" id="2.30.29.30">
    <property type="entry name" value="Pleckstrin-homology domain (PH domain)/Phosphotyrosine-binding domain (PTB)"/>
    <property type="match status" value="1"/>
</dbReference>
<keyword evidence="5" id="KW-0268">Exocytosis</keyword>
<dbReference type="GO" id="GO:0030133">
    <property type="term" value="C:transport vesicle"/>
    <property type="evidence" value="ECO:0007669"/>
    <property type="project" value="UniProtKB-SubCell"/>
</dbReference>
<dbReference type="GO" id="GO:0006893">
    <property type="term" value="P:Golgi to plasma membrane transport"/>
    <property type="evidence" value="ECO:0007669"/>
    <property type="project" value="TreeGrafter"/>
</dbReference>
<dbReference type="InterPro" id="IPR042560">
    <property type="entry name" value="Exo84_C_2"/>
</dbReference>
<dbReference type="InterPro" id="IPR033961">
    <property type="entry name" value="Exo84"/>
</dbReference>
<feature type="region of interest" description="Disordered" evidence="7">
    <location>
        <begin position="481"/>
        <end position="502"/>
    </location>
</feature>
<feature type="region of interest" description="Disordered" evidence="7">
    <location>
        <begin position="40"/>
        <end position="68"/>
    </location>
</feature>
<evidence type="ECO:0000259" key="8">
    <source>
        <dbReference type="Pfam" id="PF16528"/>
    </source>
</evidence>
<keyword evidence="4" id="KW-0813">Transport</keyword>
<name>A0A1B2JBA5_PICPA</name>
<dbReference type="OrthoDB" id="642193at2759"/>
<dbReference type="InterPro" id="IPR032403">
    <property type="entry name" value="Exo84_C"/>
</dbReference>
<evidence type="ECO:0000313" key="10">
    <source>
        <dbReference type="Proteomes" id="UP000094565"/>
    </source>
</evidence>
<proteinExistence type="inferred from homology"/>
<reference evidence="9 10" key="1">
    <citation type="submission" date="2016-02" db="EMBL/GenBank/DDBJ databases">
        <title>Comparative genomic and transcriptomic foundation for Pichia pastoris.</title>
        <authorList>
            <person name="Love K.R."/>
            <person name="Shah K.A."/>
            <person name="Whittaker C.A."/>
            <person name="Wu J."/>
            <person name="Bartlett M.C."/>
            <person name="Ma D."/>
            <person name="Leeson R.L."/>
            <person name="Priest M."/>
            <person name="Young S.K."/>
            <person name="Love J.C."/>
        </authorList>
    </citation>
    <scope>NUCLEOTIDE SEQUENCE [LARGE SCALE GENOMIC DNA]</scope>
    <source>
        <strain evidence="9 10">ATCC 28485</strain>
    </source>
</reference>
<dbReference type="InterPro" id="IPR016159">
    <property type="entry name" value="Cullin_repeat-like_dom_sf"/>
</dbReference>
<dbReference type="PANTHER" id="PTHR21426">
    <property type="entry name" value="EXOCYST COMPLEX COMPONENT 8"/>
    <property type="match status" value="1"/>
</dbReference>
<dbReference type="InterPro" id="IPR042561">
    <property type="entry name" value="Exo84_C_1"/>
</dbReference>
<organism evidence="9 10">
    <name type="scientific">Komagataella pastoris</name>
    <name type="common">Yeast</name>
    <name type="synonym">Pichia pastoris</name>
    <dbReference type="NCBI Taxonomy" id="4922"/>
    <lineage>
        <taxon>Eukaryota</taxon>
        <taxon>Fungi</taxon>
        <taxon>Dikarya</taxon>
        <taxon>Ascomycota</taxon>
        <taxon>Saccharomycotina</taxon>
        <taxon>Pichiomycetes</taxon>
        <taxon>Pichiales</taxon>
        <taxon>Pichiaceae</taxon>
        <taxon>Komagataella</taxon>
    </lineage>
</organism>
<evidence type="ECO:0000256" key="7">
    <source>
        <dbReference type="SAM" id="MobiDB-lite"/>
    </source>
</evidence>